<evidence type="ECO:0000256" key="7">
    <source>
        <dbReference type="ARBA" id="ARBA00023136"/>
    </source>
</evidence>
<dbReference type="PANTHER" id="PTHR37461">
    <property type="entry name" value="ANTI-SIGMA-K FACTOR RSKA"/>
    <property type="match status" value="1"/>
</dbReference>
<keyword evidence="8" id="KW-0804">Transcription</keyword>
<keyword evidence="6" id="KW-0805">Transcription regulation</keyword>
<keyword evidence="4 11" id="KW-0812">Transmembrane</keyword>
<dbReference type="GO" id="GO:0016989">
    <property type="term" value="F:sigma factor antagonist activity"/>
    <property type="evidence" value="ECO:0007669"/>
    <property type="project" value="TreeGrafter"/>
</dbReference>
<accession>A0A554SA49</accession>
<reference evidence="14 15" key="1">
    <citation type="submission" date="2019-07" db="EMBL/GenBank/DDBJ databases">
        <authorList>
            <person name="Zhao L.H."/>
        </authorList>
    </citation>
    <scope>NUCLEOTIDE SEQUENCE [LARGE SCALE GENOMIC DNA]</scope>
    <source>
        <strain evidence="14 15">Co35</strain>
    </source>
</reference>
<evidence type="ECO:0000256" key="4">
    <source>
        <dbReference type="ARBA" id="ARBA00022692"/>
    </source>
</evidence>
<evidence type="ECO:0000256" key="2">
    <source>
        <dbReference type="ARBA" id="ARBA00004236"/>
    </source>
</evidence>
<evidence type="ECO:0000256" key="8">
    <source>
        <dbReference type="ARBA" id="ARBA00023163"/>
    </source>
</evidence>
<protein>
    <recommendedName>
        <fullName evidence="10">Regulator of SigK</fullName>
    </recommendedName>
    <alternativeName>
        <fullName evidence="9">Sigma-K anti-sigma factor RskA</fullName>
    </alternativeName>
</protein>
<proteinExistence type="predicted"/>
<comment type="caution">
    <text evidence="14">The sequence shown here is derived from an EMBL/GenBank/DDBJ whole genome shotgun (WGS) entry which is preliminary data.</text>
</comment>
<dbReference type="GO" id="GO:0006417">
    <property type="term" value="P:regulation of translation"/>
    <property type="evidence" value="ECO:0007669"/>
    <property type="project" value="TreeGrafter"/>
</dbReference>
<evidence type="ECO:0000256" key="1">
    <source>
        <dbReference type="ARBA" id="ARBA00004167"/>
    </source>
</evidence>
<keyword evidence="5 11" id="KW-1133">Transmembrane helix</keyword>
<name>A0A554SA49_9ACTN</name>
<keyword evidence="15" id="KW-1185">Reference proteome</keyword>
<evidence type="ECO:0000256" key="3">
    <source>
        <dbReference type="ARBA" id="ARBA00022475"/>
    </source>
</evidence>
<dbReference type="EMBL" id="VLNT01000006">
    <property type="protein sequence ID" value="TSD63221.1"/>
    <property type="molecule type" value="Genomic_DNA"/>
</dbReference>
<evidence type="ECO:0000313" key="14">
    <source>
        <dbReference type="EMBL" id="TSD63221.1"/>
    </source>
</evidence>
<feature type="domain" description="Anti-sigma K factor RskA C-terminal" evidence="12">
    <location>
        <begin position="93"/>
        <end position="226"/>
    </location>
</feature>
<keyword evidence="7 11" id="KW-0472">Membrane</keyword>
<evidence type="ECO:0000259" key="12">
    <source>
        <dbReference type="Pfam" id="PF10099"/>
    </source>
</evidence>
<dbReference type="InterPro" id="IPR027383">
    <property type="entry name" value="Znf_put"/>
</dbReference>
<evidence type="ECO:0000256" key="5">
    <source>
        <dbReference type="ARBA" id="ARBA00022989"/>
    </source>
</evidence>
<dbReference type="Pfam" id="PF10099">
    <property type="entry name" value="RskA_C"/>
    <property type="match status" value="1"/>
</dbReference>
<comment type="subcellular location">
    <subcellularLocation>
        <location evidence="2">Cell membrane</location>
    </subcellularLocation>
    <subcellularLocation>
        <location evidence="1">Membrane</location>
        <topology evidence="1">Single-pass membrane protein</topology>
    </subcellularLocation>
</comment>
<evidence type="ECO:0000313" key="15">
    <source>
        <dbReference type="Proteomes" id="UP000316988"/>
    </source>
</evidence>
<dbReference type="InterPro" id="IPR018764">
    <property type="entry name" value="RskA_C"/>
</dbReference>
<feature type="domain" description="Putative zinc-finger" evidence="13">
    <location>
        <begin position="4"/>
        <end position="36"/>
    </location>
</feature>
<dbReference type="Proteomes" id="UP000316988">
    <property type="component" value="Unassembled WGS sequence"/>
</dbReference>
<dbReference type="PANTHER" id="PTHR37461:SF1">
    <property type="entry name" value="ANTI-SIGMA-K FACTOR RSKA"/>
    <property type="match status" value="1"/>
</dbReference>
<evidence type="ECO:0000256" key="9">
    <source>
        <dbReference type="ARBA" id="ARBA00029829"/>
    </source>
</evidence>
<evidence type="ECO:0000259" key="13">
    <source>
        <dbReference type="Pfam" id="PF13490"/>
    </source>
</evidence>
<dbReference type="Pfam" id="PF13490">
    <property type="entry name" value="zf-HC2"/>
    <property type="match status" value="1"/>
</dbReference>
<gene>
    <name evidence="14" type="ORF">FNM00_09535</name>
</gene>
<dbReference type="GO" id="GO:0005886">
    <property type="term" value="C:plasma membrane"/>
    <property type="evidence" value="ECO:0007669"/>
    <property type="project" value="UniProtKB-SubCell"/>
</dbReference>
<evidence type="ECO:0000256" key="11">
    <source>
        <dbReference type="SAM" id="Phobius"/>
    </source>
</evidence>
<dbReference type="OrthoDB" id="153510at2"/>
<organism evidence="14 15">
    <name type="scientific">Aeromicrobium piscarium</name>
    <dbReference type="NCBI Taxonomy" id="2590901"/>
    <lineage>
        <taxon>Bacteria</taxon>
        <taxon>Bacillati</taxon>
        <taxon>Actinomycetota</taxon>
        <taxon>Actinomycetes</taxon>
        <taxon>Propionibacteriales</taxon>
        <taxon>Nocardioidaceae</taxon>
        <taxon>Aeromicrobium</taxon>
    </lineage>
</organism>
<sequence length="232" mass="24683">MPDDIHSLSGAYAVDAVDAVERAQFENHLEHCAACREEVASLRAAAAELGALTAEEPPPSLRGDVLDLARTIRPDPPLVSERSRRTRRWGWVIAAAAAVVAVIGVGVTQPWDTSPEQLTVAEQVNRAQDADRVALSFDDGSEATVVRSASIGRAVIETRDMAPPPEGHHYVVWLQSPDGEMHAAGVMPDDESDASMVLRGDATESVGAGITVESDPEVTAPTSEPIALFQFT</sequence>
<feature type="transmembrane region" description="Helical" evidence="11">
    <location>
        <begin position="89"/>
        <end position="107"/>
    </location>
</feature>
<evidence type="ECO:0000256" key="10">
    <source>
        <dbReference type="ARBA" id="ARBA00030803"/>
    </source>
</evidence>
<keyword evidence="3" id="KW-1003">Cell membrane</keyword>
<evidence type="ECO:0000256" key="6">
    <source>
        <dbReference type="ARBA" id="ARBA00023015"/>
    </source>
</evidence>
<dbReference type="AlphaFoldDB" id="A0A554SA49"/>
<dbReference type="InterPro" id="IPR041916">
    <property type="entry name" value="Anti_sigma_zinc_sf"/>
</dbReference>
<dbReference type="Gene3D" id="1.10.10.1320">
    <property type="entry name" value="Anti-sigma factor, zinc-finger domain"/>
    <property type="match status" value="1"/>
</dbReference>
<dbReference type="InterPro" id="IPR051474">
    <property type="entry name" value="Anti-sigma-K/W_factor"/>
</dbReference>